<keyword evidence="2" id="KW-1185">Reference proteome</keyword>
<dbReference type="KEGG" id="pdis:D8B20_14080"/>
<gene>
    <name evidence="1" type="ORF">D8B20_14080</name>
</gene>
<reference evidence="1 2" key="1">
    <citation type="submission" date="2018-10" db="EMBL/GenBank/DDBJ databases">
        <title>Genome Sequencing of Pantoea dispersa DSM 32899.</title>
        <authorList>
            <person name="Nawrath M."/>
            <person name="Ottenheim C."/>
            <person name="Wilm A."/>
            <person name="Zimmermann W."/>
            <person name="Wu J.C."/>
        </authorList>
    </citation>
    <scope>NUCLEOTIDE SEQUENCE [LARGE SCALE GENOMIC DNA]</scope>
    <source>
        <strain evidence="1 2">DSM 32899</strain>
    </source>
</reference>
<proteinExistence type="predicted"/>
<dbReference type="Proteomes" id="UP000319411">
    <property type="component" value="Chromosome"/>
</dbReference>
<dbReference type="EMBL" id="CP032702">
    <property type="protein sequence ID" value="QDY42935.1"/>
    <property type="molecule type" value="Genomic_DNA"/>
</dbReference>
<dbReference type="AlphaFoldDB" id="A0A518XFG8"/>
<organism evidence="1 2">
    <name type="scientific">Candidatus Pantoea soli</name>
    <dbReference type="NCBI Taxonomy" id="3098669"/>
    <lineage>
        <taxon>Bacteria</taxon>
        <taxon>Pseudomonadati</taxon>
        <taxon>Pseudomonadota</taxon>
        <taxon>Gammaproteobacteria</taxon>
        <taxon>Enterobacterales</taxon>
        <taxon>Erwiniaceae</taxon>
        <taxon>Pantoea</taxon>
    </lineage>
</organism>
<evidence type="ECO:0000313" key="1">
    <source>
        <dbReference type="EMBL" id="QDY42935.1"/>
    </source>
</evidence>
<evidence type="ECO:0000313" key="2">
    <source>
        <dbReference type="Proteomes" id="UP000319411"/>
    </source>
</evidence>
<dbReference type="OrthoDB" id="6463131at2"/>
<accession>A0A518XFG8</accession>
<protein>
    <submittedName>
        <fullName evidence="1">Uncharacterized protein</fullName>
    </submittedName>
</protein>
<name>A0A518XFG8_9GAMM</name>
<sequence>MKMKAALLFIIALVITFAFLWRPYFEMELASSAYYSQNDKREYEYYTPELFKMMPRISSTYSFQYISNHDARKRLYGIRFDGTSETEKLKSWLQLAGYKPQATCDTSAECWRKEDSDNVVSLYSSANPDYVVIQLSQK</sequence>